<dbReference type="InterPro" id="IPR029063">
    <property type="entry name" value="SAM-dependent_MTases_sf"/>
</dbReference>
<proteinExistence type="predicted"/>
<dbReference type="Pfam" id="PF13649">
    <property type="entry name" value="Methyltransf_25"/>
    <property type="match status" value="1"/>
</dbReference>
<dbReference type="RefSeq" id="WP_136424533.1">
    <property type="nucleotide sequence ID" value="NZ_SSSN01000007.1"/>
</dbReference>
<dbReference type="OrthoDB" id="7032234at2"/>
<dbReference type="PANTHER" id="PTHR42912">
    <property type="entry name" value="METHYLTRANSFERASE"/>
    <property type="match status" value="1"/>
</dbReference>
<dbReference type="Proteomes" id="UP000307380">
    <property type="component" value="Unassembled WGS sequence"/>
</dbReference>
<dbReference type="SUPFAM" id="SSF53335">
    <property type="entry name" value="S-adenosyl-L-methionine-dependent methyltransferases"/>
    <property type="match status" value="1"/>
</dbReference>
<dbReference type="GO" id="GO:0008168">
    <property type="term" value="F:methyltransferase activity"/>
    <property type="evidence" value="ECO:0007669"/>
    <property type="project" value="UniProtKB-KW"/>
</dbReference>
<dbReference type="CDD" id="cd02440">
    <property type="entry name" value="AdoMet_MTases"/>
    <property type="match status" value="1"/>
</dbReference>
<protein>
    <submittedName>
        <fullName evidence="2">Methyltransferase domain-containing protein</fullName>
    </submittedName>
</protein>
<dbReference type="EMBL" id="SSSN01000007">
    <property type="protein sequence ID" value="THG33894.1"/>
    <property type="molecule type" value="Genomic_DNA"/>
</dbReference>
<keyword evidence="3" id="KW-1185">Reference proteome</keyword>
<organism evidence="2 3">
    <name type="scientific">Orlajensenia flava</name>
    <dbReference type="NCBI Taxonomy" id="2565934"/>
    <lineage>
        <taxon>Bacteria</taxon>
        <taxon>Bacillati</taxon>
        <taxon>Actinomycetota</taxon>
        <taxon>Actinomycetes</taxon>
        <taxon>Micrococcales</taxon>
        <taxon>Microbacteriaceae</taxon>
        <taxon>Orlajensenia</taxon>
    </lineage>
</organism>
<keyword evidence="2" id="KW-0489">Methyltransferase</keyword>
<evidence type="ECO:0000313" key="3">
    <source>
        <dbReference type="Proteomes" id="UP000307380"/>
    </source>
</evidence>
<comment type="caution">
    <text evidence="2">The sequence shown here is derived from an EMBL/GenBank/DDBJ whole genome shotgun (WGS) entry which is preliminary data.</text>
</comment>
<reference evidence="2 3" key="1">
    <citation type="submission" date="2019-04" db="EMBL/GenBank/DDBJ databases">
        <authorList>
            <person name="Jiang L."/>
        </authorList>
    </citation>
    <scope>NUCLEOTIDE SEQUENCE [LARGE SCALE GENOMIC DNA]</scope>
    <source>
        <strain evidence="2 3">YIM 131861</strain>
    </source>
</reference>
<dbReference type="InterPro" id="IPR050508">
    <property type="entry name" value="Methyltransf_Superfamily"/>
</dbReference>
<dbReference type="GO" id="GO:0032259">
    <property type="term" value="P:methylation"/>
    <property type="evidence" value="ECO:0007669"/>
    <property type="project" value="UniProtKB-KW"/>
</dbReference>
<dbReference type="Gene3D" id="3.40.50.150">
    <property type="entry name" value="Vaccinia Virus protein VP39"/>
    <property type="match status" value="1"/>
</dbReference>
<dbReference type="InterPro" id="IPR041698">
    <property type="entry name" value="Methyltransf_25"/>
</dbReference>
<evidence type="ECO:0000259" key="1">
    <source>
        <dbReference type="Pfam" id="PF13649"/>
    </source>
</evidence>
<gene>
    <name evidence="2" type="ORF">E6C70_10660</name>
</gene>
<keyword evidence="2" id="KW-0808">Transferase</keyword>
<accession>A0A4S4FTY8</accession>
<feature type="domain" description="Methyltransferase" evidence="1">
    <location>
        <begin position="42"/>
        <end position="145"/>
    </location>
</feature>
<evidence type="ECO:0000313" key="2">
    <source>
        <dbReference type="EMBL" id="THG33894.1"/>
    </source>
</evidence>
<dbReference type="AlphaFoldDB" id="A0A4S4FTY8"/>
<sequence length="209" mass="21584">MSSRRYAAIARAYDVLSGEWPVYGAGRRAGLALLGLRPGDTVLDLGCGTGLNFAGLLDAVGPSGRVIGVDRSPQMLAAARRRVSSARESRVRLVKADAETMHYADVLADAGGGAFDAVVATYALSVIDDWPAAWRAARAALRPGGRALIVDMRRPTGAARVLTPLALLACALGGSDIDASPWSVLDGAPDRAEVSVRGGHIVAVAATLP</sequence>
<name>A0A4S4FTY8_9MICO</name>